<evidence type="ECO:0000313" key="2">
    <source>
        <dbReference type="Proteomes" id="UP001446871"/>
    </source>
</evidence>
<dbReference type="Gene3D" id="3.20.20.190">
    <property type="entry name" value="Phosphatidylinositol (PI) phosphodiesterase"/>
    <property type="match status" value="1"/>
</dbReference>
<dbReference type="EMBL" id="JAQQWM010000004">
    <property type="protein sequence ID" value="KAK8068560.1"/>
    <property type="molecule type" value="Genomic_DNA"/>
</dbReference>
<name>A0ABR1VBG9_9PEZI</name>
<dbReference type="Proteomes" id="UP001446871">
    <property type="component" value="Unassembled WGS sequence"/>
</dbReference>
<dbReference type="InterPro" id="IPR051057">
    <property type="entry name" value="PI-PLC_domain"/>
</dbReference>
<organism evidence="1 2">
    <name type="scientific">Apiospora saccharicola</name>
    <dbReference type="NCBI Taxonomy" id="335842"/>
    <lineage>
        <taxon>Eukaryota</taxon>
        <taxon>Fungi</taxon>
        <taxon>Dikarya</taxon>
        <taxon>Ascomycota</taxon>
        <taxon>Pezizomycotina</taxon>
        <taxon>Sordariomycetes</taxon>
        <taxon>Xylariomycetidae</taxon>
        <taxon>Amphisphaeriales</taxon>
        <taxon>Apiosporaceae</taxon>
        <taxon>Apiospora</taxon>
    </lineage>
</organism>
<reference evidence="1 2" key="1">
    <citation type="submission" date="2023-01" db="EMBL/GenBank/DDBJ databases">
        <title>Analysis of 21 Apiospora genomes using comparative genomics revels a genus with tremendous synthesis potential of carbohydrate active enzymes and secondary metabolites.</title>
        <authorList>
            <person name="Sorensen T."/>
        </authorList>
    </citation>
    <scope>NUCLEOTIDE SEQUENCE [LARGE SCALE GENOMIC DNA]</scope>
    <source>
        <strain evidence="1 2">CBS 83171</strain>
    </source>
</reference>
<protein>
    <submittedName>
        <fullName evidence="1">1-phosphatidylinositol phosphodiesterase</fullName>
    </submittedName>
</protein>
<dbReference type="PANTHER" id="PTHR13593:SF113">
    <property type="entry name" value="SI:DKEY-266F7.9"/>
    <property type="match status" value="1"/>
</dbReference>
<sequence length="523" mass="58058">MKKVIDAKVAELQKRYPGYHVVVYFWDDAEYEFSQGSLWIKEEWTELKDDGGVFDPKSWHYQAFMVAKGKMIYNHKGMKSQDLVSEYIGATVGLKFDWDTKTLDFDSTPAAVLQSMTWMSGLPDGTSLANLAIPGSHSSCAAGNLIKLGYLDVMPKLEQKDTNAIIEMETRQYDDVPSQLKSGIRMLDVRVGAGLKIHQGPFQLPQTLATVLDQAEAFLKASTREVVLICISWCSETLDSVSTLTSTSDDPVENFAHEVRTVLKNKGPVVYAQSSWPTIETVRGRIVILHTFQSDVEDCGIDVRESWPSSLKLSFKASMPDQVSTAEGTTKPSPNDRVAKVLQPEWNRIKNSLDQQHGHVLAASLAGMIRNNSLGDEENWVSPFKVSEWIQPQFLRWASEKKPGPCRLWIFADFAGADFAMAVARLNYVFIEGPKAWNNLQMVRYDCDPPRSLVNTRRPPGSPGLHTDCNFRHVDSADAGAAPFWTVVARPTSTGATAAATVFSAVTVDLQKLTASPTLTKWA</sequence>
<keyword evidence="2" id="KW-1185">Reference proteome</keyword>
<dbReference type="PANTHER" id="PTHR13593">
    <property type="match status" value="1"/>
</dbReference>
<gene>
    <name evidence="1" type="ORF">PG996_007672</name>
</gene>
<dbReference type="InterPro" id="IPR017946">
    <property type="entry name" value="PLC-like_Pdiesterase_TIM-brl"/>
</dbReference>
<comment type="caution">
    <text evidence="1">The sequence shown here is derived from an EMBL/GenBank/DDBJ whole genome shotgun (WGS) entry which is preliminary data.</text>
</comment>
<proteinExistence type="predicted"/>
<accession>A0ABR1VBG9</accession>
<evidence type="ECO:0000313" key="1">
    <source>
        <dbReference type="EMBL" id="KAK8068560.1"/>
    </source>
</evidence>
<dbReference type="SUPFAM" id="SSF51695">
    <property type="entry name" value="PLC-like phosphodiesterases"/>
    <property type="match status" value="1"/>
</dbReference>